<evidence type="ECO:0000313" key="2">
    <source>
        <dbReference type="EMBL" id="MFL2101911.1"/>
    </source>
</evidence>
<sequence>MMHDLKIDQKFFDPVAKGFKTFEIRCNDRDFKIGDRICLKEINDQREFTGNQIEAEITYLTNYEQRRNYVVFSFKKV</sequence>
<dbReference type="InterPro" id="IPR015947">
    <property type="entry name" value="PUA-like_sf"/>
</dbReference>
<dbReference type="InterPro" id="IPR039440">
    <property type="entry name" value="DUF3850"/>
</dbReference>
<dbReference type="EMBL" id="JBGQQK010000003">
    <property type="protein sequence ID" value="MFL2101911.1"/>
    <property type="molecule type" value="Genomic_DNA"/>
</dbReference>
<name>A0A5R9BYJ7_9LACT</name>
<organism evidence="3 4">
    <name type="scientific">Marinilactibacillus psychrotolerans</name>
    <dbReference type="NCBI Taxonomy" id="191770"/>
    <lineage>
        <taxon>Bacteria</taxon>
        <taxon>Bacillati</taxon>
        <taxon>Bacillota</taxon>
        <taxon>Bacilli</taxon>
        <taxon>Lactobacillales</taxon>
        <taxon>Carnobacteriaceae</taxon>
        <taxon>Marinilactibacillus</taxon>
    </lineage>
</organism>
<evidence type="ECO:0000313" key="3">
    <source>
        <dbReference type="EMBL" id="TLQ05061.1"/>
    </source>
</evidence>
<dbReference type="Pfam" id="PF12961">
    <property type="entry name" value="DUF3850"/>
    <property type="match status" value="1"/>
</dbReference>
<dbReference type="AlphaFoldDB" id="A0A5R9BYJ7"/>
<dbReference type="SUPFAM" id="SSF88697">
    <property type="entry name" value="PUA domain-like"/>
    <property type="match status" value="1"/>
</dbReference>
<accession>A0A5R9BYJ7</accession>
<reference evidence="3 4" key="1">
    <citation type="submission" date="2019-05" db="EMBL/GenBank/DDBJ databases">
        <title>The metagenome of a microbial culture collection derived from dairy environment covers the genomic content of the human microbiome.</title>
        <authorList>
            <person name="Roder T."/>
            <person name="Wuthrich D."/>
            <person name="Sattari Z."/>
            <person name="Von Ah U."/>
            <person name="Bar C."/>
            <person name="Ronchi F."/>
            <person name="Macpherson A.J."/>
            <person name="Ganal-Vonarburg S.C."/>
            <person name="Bruggmann R."/>
            <person name="Vergeres G."/>
        </authorList>
    </citation>
    <scope>NUCLEOTIDE SEQUENCE [LARGE SCALE GENOMIC DNA]</scope>
    <source>
        <strain evidence="3 4">FAM 24235</strain>
    </source>
</reference>
<evidence type="ECO:0000313" key="4">
    <source>
        <dbReference type="Proteomes" id="UP000307201"/>
    </source>
</evidence>
<gene>
    <name evidence="2" type="ORF">ACEN37_01450</name>
    <name evidence="3" type="ORF">FEZ48_12865</name>
</gene>
<dbReference type="EMBL" id="VBTE01000059">
    <property type="protein sequence ID" value="TLQ05061.1"/>
    <property type="molecule type" value="Genomic_DNA"/>
</dbReference>
<keyword evidence="5" id="KW-1185">Reference proteome</keyword>
<dbReference type="Proteomes" id="UP000307201">
    <property type="component" value="Unassembled WGS sequence"/>
</dbReference>
<proteinExistence type="predicted"/>
<dbReference type="Proteomes" id="UP001625374">
    <property type="component" value="Unassembled WGS sequence"/>
</dbReference>
<reference evidence="2 5" key="2">
    <citation type="submission" date="2024-08" db="EMBL/GenBank/DDBJ databases">
        <authorList>
            <person name="Arias E."/>
        </authorList>
    </citation>
    <scope>NUCLEOTIDE SEQUENCE [LARGE SCALE GENOMIC DNA]</scope>
    <source>
        <strain evidence="2 5">FAM 24106</strain>
    </source>
</reference>
<evidence type="ECO:0000259" key="1">
    <source>
        <dbReference type="Pfam" id="PF12961"/>
    </source>
</evidence>
<dbReference type="Gene3D" id="2.30.130.30">
    <property type="entry name" value="Hypothetical protein"/>
    <property type="match status" value="1"/>
</dbReference>
<protein>
    <submittedName>
        <fullName evidence="3">DUF3850 domain-containing protein</fullName>
    </submittedName>
</protein>
<comment type="caution">
    <text evidence="3">The sequence shown here is derived from an EMBL/GenBank/DDBJ whole genome shotgun (WGS) entry which is preliminary data.</text>
</comment>
<evidence type="ECO:0000313" key="5">
    <source>
        <dbReference type="Proteomes" id="UP001625374"/>
    </source>
</evidence>
<feature type="domain" description="DUF3850" evidence="1">
    <location>
        <begin position="2"/>
        <end position="74"/>
    </location>
</feature>
<dbReference type="RefSeq" id="WP_087059811.1">
    <property type="nucleotide sequence ID" value="NZ_BKBH01000092.1"/>
</dbReference>
<dbReference type="OrthoDB" id="1700487at2"/>